<evidence type="ECO:0000256" key="4">
    <source>
        <dbReference type="ARBA" id="ARBA00022803"/>
    </source>
</evidence>
<feature type="repeat" description="TPR" evidence="5">
    <location>
        <begin position="236"/>
        <end position="269"/>
    </location>
</feature>
<organism evidence="8 9">
    <name type="scientific">Anopheles dirus</name>
    <dbReference type="NCBI Taxonomy" id="7168"/>
    <lineage>
        <taxon>Eukaryota</taxon>
        <taxon>Metazoa</taxon>
        <taxon>Ecdysozoa</taxon>
        <taxon>Arthropoda</taxon>
        <taxon>Hexapoda</taxon>
        <taxon>Insecta</taxon>
        <taxon>Pterygota</taxon>
        <taxon>Neoptera</taxon>
        <taxon>Endopterygota</taxon>
        <taxon>Diptera</taxon>
        <taxon>Nematocera</taxon>
        <taxon>Culicoidea</taxon>
        <taxon>Culicidae</taxon>
        <taxon>Anophelinae</taxon>
        <taxon>Anopheles</taxon>
    </lineage>
</organism>
<dbReference type="InterPro" id="IPR025986">
    <property type="entry name" value="RPAP3-like_C"/>
</dbReference>
<keyword evidence="3" id="KW-0677">Repeat</keyword>
<evidence type="ECO:0000256" key="6">
    <source>
        <dbReference type="SAM" id="MobiDB-lite"/>
    </source>
</evidence>
<dbReference type="InterPro" id="IPR011990">
    <property type="entry name" value="TPR-like_helical_dom_sf"/>
</dbReference>
<comment type="subcellular location">
    <subcellularLocation>
        <location evidence="1">Cytoplasm</location>
    </subcellularLocation>
</comment>
<evidence type="ECO:0000313" key="9">
    <source>
        <dbReference type="Proteomes" id="UP000075884"/>
    </source>
</evidence>
<keyword evidence="9" id="KW-1185">Reference proteome</keyword>
<evidence type="ECO:0000259" key="7">
    <source>
        <dbReference type="Pfam" id="PF13877"/>
    </source>
</evidence>
<dbReference type="Pfam" id="PF13877">
    <property type="entry name" value="RPAP3_C"/>
    <property type="match status" value="1"/>
</dbReference>
<evidence type="ECO:0000256" key="1">
    <source>
        <dbReference type="ARBA" id="ARBA00004496"/>
    </source>
</evidence>
<dbReference type="GO" id="GO:0006626">
    <property type="term" value="P:protein targeting to mitochondrion"/>
    <property type="evidence" value="ECO:0007669"/>
    <property type="project" value="TreeGrafter"/>
</dbReference>
<dbReference type="PROSITE" id="PS50005">
    <property type="entry name" value="TPR"/>
    <property type="match status" value="2"/>
</dbReference>
<name>A0A182N1T3_9DIPT</name>
<evidence type="ECO:0000313" key="8">
    <source>
        <dbReference type="EnsemblMetazoa" id="ADIR001591-PA"/>
    </source>
</evidence>
<accession>A0A182N1T3</accession>
<dbReference type="VEuPathDB" id="VectorBase:ADIR001591"/>
<dbReference type="GO" id="GO:0031072">
    <property type="term" value="F:heat shock protein binding"/>
    <property type="evidence" value="ECO:0007669"/>
    <property type="project" value="TreeGrafter"/>
</dbReference>
<evidence type="ECO:0000256" key="2">
    <source>
        <dbReference type="ARBA" id="ARBA00022490"/>
    </source>
</evidence>
<dbReference type="SMART" id="SM00028">
    <property type="entry name" value="TPR"/>
    <property type="match status" value="6"/>
</dbReference>
<dbReference type="SUPFAM" id="SSF48452">
    <property type="entry name" value="TPR-like"/>
    <property type="match status" value="1"/>
</dbReference>
<dbReference type="PANTHER" id="PTHR45984">
    <property type="entry name" value="RNA (RNA) POLYMERASE II ASSOCIATED PROTEIN HOMOLOG"/>
    <property type="match status" value="1"/>
</dbReference>
<reference evidence="9" key="1">
    <citation type="submission" date="2013-03" db="EMBL/GenBank/DDBJ databases">
        <title>The Genome Sequence of Anopheles dirus WRAIR2.</title>
        <authorList>
            <consortium name="The Broad Institute Genomics Platform"/>
            <person name="Neafsey D.E."/>
            <person name="Walton C."/>
            <person name="Walker B."/>
            <person name="Young S.K."/>
            <person name="Zeng Q."/>
            <person name="Gargeya S."/>
            <person name="Fitzgerald M."/>
            <person name="Haas B."/>
            <person name="Abouelleil A."/>
            <person name="Allen A.W."/>
            <person name="Alvarado L."/>
            <person name="Arachchi H.M."/>
            <person name="Berlin A.M."/>
            <person name="Chapman S.B."/>
            <person name="Gainer-Dewar J."/>
            <person name="Goldberg J."/>
            <person name="Griggs A."/>
            <person name="Gujja S."/>
            <person name="Hansen M."/>
            <person name="Howarth C."/>
            <person name="Imamovic A."/>
            <person name="Ireland A."/>
            <person name="Larimer J."/>
            <person name="McCowan C."/>
            <person name="Murphy C."/>
            <person name="Pearson M."/>
            <person name="Poon T.W."/>
            <person name="Priest M."/>
            <person name="Roberts A."/>
            <person name="Saif S."/>
            <person name="Shea T."/>
            <person name="Sisk P."/>
            <person name="Sykes S."/>
            <person name="Wortman J."/>
            <person name="Nusbaum C."/>
            <person name="Birren B."/>
        </authorList>
    </citation>
    <scope>NUCLEOTIDE SEQUENCE [LARGE SCALE GENOMIC DNA]</scope>
    <source>
        <strain evidence="9">WRAIR2</strain>
    </source>
</reference>
<dbReference type="Pfam" id="PF13181">
    <property type="entry name" value="TPR_8"/>
    <property type="match status" value="1"/>
</dbReference>
<evidence type="ECO:0000256" key="3">
    <source>
        <dbReference type="ARBA" id="ARBA00022737"/>
    </source>
</evidence>
<dbReference type="AlphaFoldDB" id="A0A182N1T3"/>
<dbReference type="Pfam" id="PF07719">
    <property type="entry name" value="TPR_2"/>
    <property type="match status" value="2"/>
</dbReference>
<dbReference type="GO" id="GO:0005829">
    <property type="term" value="C:cytosol"/>
    <property type="evidence" value="ECO:0007669"/>
    <property type="project" value="TreeGrafter"/>
</dbReference>
<sequence length="656" mass="75113">MDAIESQLAVRNKCEQLQKSIKELYDWEEQIKKENSAKAKQADVSEPKLLPPIRSDVKAMDKFSEDTGRAEKQDAEGETVNKTMWANAEVLKERGNKQCKLGNYQEAIELYTQAIETYGENAAYYSNRALCYMNLEFYDDCLADCRTAIEKDPQYIKAYYRRMQAYERLGENEQAIADCRQILQLSQDEKELSTAKRDLDRIEKRLAAQKPQSSPGKQKGKPAELDPMMELVKQEADKYKELGNKHIARKDFDKAERSYTKAITLYGEDAIYYTNRSLCYWNLKDYDKCLADCNKAIQLDETYFRPYYRRMQVRELRGAYQSAVEDCRKFLELTKDEKQIATAEKDLARLGKLVKTEQPAKQTFVWSEVKKNAKLIKFIQKPPHLRSKTPLKRIPIKELGQCPVAIDSKALPPPSMRKNIPDAVIDKMFNNNTGERLVEPEEKTNLEHLFPANSTKLRNMFSPPTTPTEQKKQFPPASKTAPAVKSPMTQEATKPAKTAGQQTQRKGEKDQINLVNQETNENDPKKAITPSVAATALVIPKSSAQFYTTWSGLDESLRYQYLKLLSKTSLNKLFGASLSNEMLSELLHILHKSFIPDQIDVAAHILKEIVQNESIDILSLMMNNSDRDAISELLKHVESSNTKKEDAELIRRKLIS</sequence>
<dbReference type="InterPro" id="IPR013105">
    <property type="entry name" value="TPR_2"/>
</dbReference>
<feature type="domain" description="RNA-polymerase II-associated protein 3-like C-terminal" evidence="7">
    <location>
        <begin position="540"/>
        <end position="627"/>
    </location>
</feature>
<keyword evidence="4 5" id="KW-0802">TPR repeat</keyword>
<keyword evidence="2" id="KW-0963">Cytoplasm</keyword>
<dbReference type="Gene3D" id="1.25.40.10">
    <property type="entry name" value="Tetratricopeptide repeat domain"/>
    <property type="match status" value="2"/>
</dbReference>
<feature type="repeat" description="TPR" evidence="5">
    <location>
        <begin position="88"/>
        <end position="121"/>
    </location>
</feature>
<dbReference type="Proteomes" id="UP000075884">
    <property type="component" value="Unassembled WGS sequence"/>
</dbReference>
<evidence type="ECO:0000256" key="5">
    <source>
        <dbReference type="PROSITE-ProRule" id="PRU00339"/>
    </source>
</evidence>
<dbReference type="InterPro" id="IPR019734">
    <property type="entry name" value="TPR_rpt"/>
</dbReference>
<dbReference type="PANTHER" id="PTHR45984:SF1">
    <property type="entry name" value="SPAG1 AXONEMAL DYNEIN ASSEMBLY FACTOR"/>
    <property type="match status" value="1"/>
</dbReference>
<feature type="region of interest" description="Disordered" evidence="6">
    <location>
        <begin position="456"/>
        <end position="511"/>
    </location>
</feature>
<dbReference type="InterPro" id="IPR051982">
    <property type="entry name" value="CiliaryAsmbly_MitoImport"/>
</dbReference>
<proteinExistence type="predicted"/>
<protein>
    <submittedName>
        <fullName evidence="8">TPR_REGION domain-containing protein</fullName>
    </submittedName>
</protein>
<dbReference type="STRING" id="7168.A0A182N1T3"/>
<dbReference type="EnsemblMetazoa" id="ADIR001591-RA">
    <property type="protein sequence ID" value="ADIR001591-PA"/>
    <property type="gene ID" value="ADIR001591"/>
</dbReference>
<dbReference type="GO" id="GO:0005739">
    <property type="term" value="C:mitochondrion"/>
    <property type="evidence" value="ECO:0007669"/>
    <property type="project" value="TreeGrafter"/>
</dbReference>
<reference evidence="8" key="2">
    <citation type="submission" date="2020-05" db="UniProtKB">
        <authorList>
            <consortium name="EnsemblMetazoa"/>
        </authorList>
    </citation>
    <scope>IDENTIFICATION</scope>
    <source>
        <strain evidence="8">WRAIR2</strain>
    </source>
</reference>